<dbReference type="InterPro" id="IPR038581">
    <property type="entry name" value="ODC_AZ_sf"/>
</dbReference>
<dbReference type="SUPFAM" id="SSF55729">
    <property type="entry name" value="Acyl-CoA N-acyltransferases (Nat)"/>
    <property type="match status" value="2"/>
</dbReference>
<comment type="subunit">
    <text evidence="2">Interacts with ODC1 and thereby sterically blocks ODC homodimerization.</text>
</comment>
<keyword evidence="6" id="KW-1185">Reference proteome</keyword>
<dbReference type="Pfam" id="PF02100">
    <property type="entry name" value="ODC_AZ"/>
    <property type="match status" value="2"/>
</dbReference>
<dbReference type="GO" id="GO:0008073">
    <property type="term" value="F:ornithine decarboxylase inhibitor activity"/>
    <property type="evidence" value="ECO:0007669"/>
    <property type="project" value="InterPro"/>
</dbReference>
<protein>
    <recommendedName>
        <fullName evidence="3">Ornithine decarboxylase antizyme</fullName>
    </recommendedName>
</protein>
<dbReference type="GO" id="GO:0075523">
    <property type="term" value="P:viral translational frameshifting"/>
    <property type="evidence" value="ECO:0007669"/>
    <property type="project" value="UniProtKB-KW"/>
</dbReference>
<evidence type="ECO:0000256" key="4">
    <source>
        <dbReference type="ARBA" id="ARBA00022758"/>
    </source>
</evidence>
<name>A0A310S4V4_9HYME</name>
<dbReference type="GO" id="GO:0045732">
    <property type="term" value="P:positive regulation of protein catabolic process"/>
    <property type="evidence" value="ECO:0007669"/>
    <property type="project" value="TreeGrafter"/>
</dbReference>
<dbReference type="GO" id="GO:0005737">
    <property type="term" value="C:cytoplasm"/>
    <property type="evidence" value="ECO:0007669"/>
    <property type="project" value="TreeGrafter"/>
</dbReference>
<proteinExistence type="inferred from homology"/>
<dbReference type="Proteomes" id="UP000250275">
    <property type="component" value="Unassembled WGS sequence"/>
</dbReference>
<dbReference type="AlphaFoldDB" id="A0A310S4V4"/>
<gene>
    <name evidence="5" type="ORF">WN48_02132</name>
</gene>
<dbReference type="InterPro" id="IPR016181">
    <property type="entry name" value="Acyl_CoA_acyltransferase"/>
</dbReference>
<reference evidence="5 6" key="1">
    <citation type="submission" date="2015-07" db="EMBL/GenBank/DDBJ databases">
        <title>The genome of Eufriesea mexicana.</title>
        <authorList>
            <person name="Pan H."/>
            <person name="Kapheim K."/>
        </authorList>
    </citation>
    <scope>NUCLEOTIDE SEQUENCE [LARGE SCALE GENOMIC DNA]</scope>
    <source>
        <strain evidence="5">0111107269</strain>
        <tissue evidence="5">Whole body</tissue>
    </source>
</reference>
<evidence type="ECO:0000256" key="3">
    <source>
        <dbReference type="ARBA" id="ARBA00017712"/>
    </source>
</evidence>
<evidence type="ECO:0000313" key="6">
    <source>
        <dbReference type="Proteomes" id="UP000250275"/>
    </source>
</evidence>
<evidence type="ECO:0000313" key="5">
    <source>
        <dbReference type="EMBL" id="OAD52315.1"/>
    </source>
</evidence>
<comment type="similarity">
    <text evidence="1">Belongs to the ODC antizyme family.</text>
</comment>
<evidence type="ECO:0000256" key="2">
    <source>
        <dbReference type="ARBA" id="ARBA00011836"/>
    </source>
</evidence>
<dbReference type="PANTHER" id="PTHR10279:SF10">
    <property type="entry name" value="ORNITHINE DECARBOXYLASE ANTIZYME"/>
    <property type="match status" value="1"/>
</dbReference>
<evidence type="ECO:0000256" key="1">
    <source>
        <dbReference type="ARBA" id="ARBA00008796"/>
    </source>
</evidence>
<dbReference type="PANTHER" id="PTHR10279">
    <property type="entry name" value="ORNITHINE DECARBOXYLASE ANTIZYME"/>
    <property type="match status" value="1"/>
</dbReference>
<keyword evidence="4" id="KW-0688">Ribosomal frameshifting</keyword>
<sequence length="270" mass="30691">MSSKCMDESLEEGSRLQQHYFNTESHGVGIKQSQLSVSSHIVQEDELLKAVRNSESLRLTFTLHLTESTSVEWETVVWRRCLYIRVPSCLLPEGSKEGFVSLLEYAEETLRCTNIIVCLRKDKADRVNTESHGVGIKQSQLSVSSHIVQEDELLKAVRNSESLRLTFTLHLTESTSVEWETVVWRRCLYIRVPSCLLPEGSKEGFVSLLEYAEETLRCTNIIVCLRKDKADRAMLVRTFMFLGFSVLPPTHSLVPPGSDAGNLYMLYVIE</sequence>
<dbReference type="Gene3D" id="3.40.630.60">
    <property type="match status" value="2"/>
</dbReference>
<dbReference type="OrthoDB" id="5959761at2759"/>
<dbReference type="PROSITE" id="PS01337">
    <property type="entry name" value="ODC_AZ"/>
    <property type="match status" value="2"/>
</dbReference>
<organism evidence="5 6">
    <name type="scientific">Eufriesea mexicana</name>
    <dbReference type="NCBI Taxonomy" id="516756"/>
    <lineage>
        <taxon>Eukaryota</taxon>
        <taxon>Metazoa</taxon>
        <taxon>Ecdysozoa</taxon>
        <taxon>Arthropoda</taxon>
        <taxon>Hexapoda</taxon>
        <taxon>Insecta</taxon>
        <taxon>Pterygota</taxon>
        <taxon>Neoptera</taxon>
        <taxon>Endopterygota</taxon>
        <taxon>Hymenoptera</taxon>
        <taxon>Apocrita</taxon>
        <taxon>Aculeata</taxon>
        <taxon>Apoidea</taxon>
        <taxon>Anthophila</taxon>
        <taxon>Apidae</taxon>
        <taxon>Eufriesea</taxon>
    </lineage>
</organism>
<dbReference type="EMBL" id="KQ774645">
    <property type="protein sequence ID" value="OAD52315.1"/>
    <property type="molecule type" value="Genomic_DNA"/>
</dbReference>
<dbReference type="InterPro" id="IPR002993">
    <property type="entry name" value="ODC_AZ"/>
</dbReference>
<accession>A0A310S4V4</accession>
<dbReference type="GO" id="GO:0005634">
    <property type="term" value="C:nucleus"/>
    <property type="evidence" value="ECO:0007669"/>
    <property type="project" value="TreeGrafter"/>
</dbReference>